<keyword evidence="19" id="KW-0732">Signal</keyword>
<reference evidence="21 22" key="1">
    <citation type="submission" date="2017-12" db="EMBL/GenBank/DDBJ databases">
        <title>Hemimetabolous genomes reveal molecular basis of termite eusociality.</title>
        <authorList>
            <person name="Harrison M.C."/>
            <person name="Jongepier E."/>
            <person name="Robertson H.M."/>
            <person name="Arning N."/>
            <person name="Bitard-Feildel T."/>
            <person name="Chao H."/>
            <person name="Childers C.P."/>
            <person name="Dinh H."/>
            <person name="Doddapaneni H."/>
            <person name="Dugan S."/>
            <person name="Gowin J."/>
            <person name="Greiner C."/>
            <person name="Han Y."/>
            <person name="Hu H."/>
            <person name="Hughes D.S.T."/>
            <person name="Huylmans A.-K."/>
            <person name="Kemena C."/>
            <person name="Kremer L.P.M."/>
            <person name="Lee S.L."/>
            <person name="Lopez-Ezquerra A."/>
            <person name="Mallet L."/>
            <person name="Monroy-Kuhn J.M."/>
            <person name="Moser A."/>
            <person name="Murali S.C."/>
            <person name="Muzny D.M."/>
            <person name="Otani S."/>
            <person name="Piulachs M.-D."/>
            <person name="Poelchau M."/>
            <person name="Qu J."/>
            <person name="Schaub F."/>
            <person name="Wada-Katsumata A."/>
            <person name="Worley K.C."/>
            <person name="Xie Q."/>
            <person name="Ylla G."/>
            <person name="Poulsen M."/>
            <person name="Gibbs R.A."/>
            <person name="Schal C."/>
            <person name="Richards S."/>
            <person name="Belles X."/>
            <person name="Korb J."/>
            <person name="Bornberg-Bauer E."/>
        </authorList>
    </citation>
    <scope>NUCLEOTIDE SEQUENCE [LARGE SCALE GENOMIC DNA]</scope>
    <source>
        <tissue evidence="21">Whole body</tissue>
    </source>
</reference>
<evidence type="ECO:0000256" key="16">
    <source>
        <dbReference type="ARBA" id="ARBA00034438"/>
    </source>
</evidence>
<keyword evidence="13" id="KW-0472">Membrane</keyword>
<dbReference type="EC" id="2.3.2.36" evidence="17"/>
<dbReference type="STRING" id="105785.A0A2J7R9D7"/>
<keyword evidence="11" id="KW-0653">Protein transport</keyword>
<dbReference type="InterPro" id="IPR001841">
    <property type="entry name" value="Znf_RING"/>
</dbReference>
<evidence type="ECO:0000256" key="6">
    <source>
        <dbReference type="ARBA" id="ARBA00022692"/>
    </source>
</evidence>
<dbReference type="OrthoDB" id="1701437at2759"/>
<keyword evidence="8 18" id="KW-0863">Zinc-finger</keyword>
<dbReference type="GO" id="GO:0005778">
    <property type="term" value="C:peroxisomal membrane"/>
    <property type="evidence" value="ECO:0007669"/>
    <property type="project" value="UniProtKB-SubCell"/>
</dbReference>
<comment type="caution">
    <text evidence="21">The sequence shown here is derived from an EMBL/GenBank/DDBJ whole genome shotgun (WGS) entry which is preliminary data.</text>
</comment>
<evidence type="ECO:0000256" key="5">
    <source>
        <dbReference type="ARBA" id="ARBA00022679"/>
    </source>
</evidence>
<dbReference type="InterPro" id="IPR006845">
    <property type="entry name" value="Pex_N"/>
</dbReference>
<gene>
    <name evidence="21" type="ORF">B7P43_G15835</name>
</gene>
<sequence>MAQANFEYLLCALLFAYVKSGPSLFPSLVEGQIRYSHDKVINSVEDCKSRLEYFANSTANFTQCAIRHAHPIRMCEICVGYYMNALKAHEDILQAHDGGGHACKMELVNLDRLEVIEGALDYVCKLWQRGQCNSCFIVKDNGTLTPQLSNITVKFQQLYNATQDCFSQFYNATTKKYESAICANCTEKYCALNQYYEDLKADTGEGIVCMDIVDAVSITITKWSKLLGCHLPEPEVEVPFVISVVLISLTPVVFYATAKYFSATPESRSYCFYILQFDAVELDDEIVKILKNQVVNTVKFLGFGFFGRWEPEVDALLRFIIWKLSVNKVYGTFGQQLLNVRYGGEFNKNKAYLFAILTVGTRYLKQRSHEIATVTRNPSLSEKIKLFFHWADITFQLANLVNLLVFLTEGKHPTLVDRILGLQPVSVAPPGEDRTVGYSYMTRELLWHGLIQQLMAKPRALSNNATKSSFKVSNLIVKKCKPFTEGEFGKERFLEIANNLFEEFKNKELSIFAVPLVNYHALKRRIANLFLWRKKDIGSRAVVFRIGNKCAECNETPVLPHHMGCSHVFCFYCIKANHLADEKYECPLCGFSAKDAASITPLCLKS</sequence>
<keyword evidence="9" id="KW-0833">Ubl conjugation pathway</keyword>
<evidence type="ECO:0000256" key="12">
    <source>
        <dbReference type="ARBA" id="ARBA00022989"/>
    </source>
</evidence>
<evidence type="ECO:0000256" key="17">
    <source>
        <dbReference type="ARBA" id="ARBA00034523"/>
    </source>
</evidence>
<keyword evidence="14" id="KW-0576">Peroxisome</keyword>
<dbReference type="SUPFAM" id="SSF57850">
    <property type="entry name" value="RING/U-box"/>
    <property type="match status" value="1"/>
</dbReference>
<evidence type="ECO:0000256" key="7">
    <source>
        <dbReference type="ARBA" id="ARBA00022723"/>
    </source>
</evidence>
<evidence type="ECO:0000256" key="4">
    <source>
        <dbReference type="ARBA" id="ARBA00022448"/>
    </source>
</evidence>
<evidence type="ECO:0000313" key="21">
    <source>
        <dbReference type="EMBL" id="PNF37445.1"/>
    </source>
</evidence>
<keyword evidence="5" id="KW-0808">Transferase</keyword>
<accession>A0A2J7R9D7</accession>
<dbReference type="PROSITE" id="PS00518">
    <property type="entry name" value="ZF_RING_1"/>
    <property type="match status" value="1"/>
</dbReference>
<comment type="similarity">
    <text evidence="3">Belongs to the pex2/pex10/pex12 family.</text>
</comment>
<evidence type="ECO:0000256" key="18">
    <source>
        <dbReference type="PROSITE-ProRule" id="PRU00175"/>
    </source>
</evidence>
<dbReference type="GO" id="GO:0016558">
    <property type="term" value="P:protein import into peroxisome matrix"/>
    <property type="evidence" value="ECO:0007669"/>
    <property type="project" value="InterPro"/>
</dbReference>
<dbReference type="GO" id="GO:0061630">
    <property type="term" value="F:ubiquitin protein ligase activity"/>
    <property type="evidence" value="ECO:0007669"/>
    <property type="project" value="UniProtKB-EC"/>
</dbReference>
<dbReference type="GO" id="GO:0008270">
    <property type="term" value="F:zinc ion binding"/>
    <property type="evidence" value="ECO:0007669"/>
    <property type="project" value="UniProtKB-KW"/>
</dbReference>
<name>A0A2J7R9D7_9NEOP</name>
<dbReference type="InterPro" id="IPR025654">
    <property type="entry name" value="PEX2/10"/>
</dbReference>
<comment type="subcellular location">
    <subcellularLocation>
        <location evidence="1">Peroxisome membrane</location>
        <topology evidence="1">Multi-pass membrane protein</topology>
    </subcellularLocation>
</comment>
<dbReference type="InterPro" id="IPR017907">
    <property type="entry name" value="Znf_RING_CS"/>
</dbReference>
<evidence type="ECO:0000256" key="19">
    <source>
        <dbReference type="SAM" id="SignalP"/>
    </source>
</evidence>
<evidence type="ECO:0000256" key="3">
    <source>
        <dbReference type="ARBA" id="ARBA00008704"/>
    </source>
</evidence>
<keyword evidence="10" id="KW-0862">Zinc</keyword>
<dbReference type="Proteomes" id="UP000235965">
    <property type="component" value="Unassembled WGS sequence"/>
</dbReference>
<dbReference type="AlphaFoldDB" id="A0A2J7R9D7"/>
<organism evidence="21 22">
    <name type="scientific">Cryptotermes secundus</name>
    <dbReference type="NCBI Taxonomy" id="105785"/>
    <lineage>
        <taxon>Eukaryota</taxon>
        <taxon>Metazoa</taxon>
        <taxon>Ecdysozoa</taxon>
        <taxon>Arthropoda</taxon>
        <taxon>Hexapoda</taxon>
        <taxon>Insecta</taxon>
        <taxon>Pterygota</taxon>
        <taxon>Neoptera</taxon>
        <taxon>Polyneoptera</taxon>
        <taxon>Dictyoptera</taxon>
        <taxon>Blattodea</taxon>
        <taxon>Blattoidea</taxon>
        <taxon>Termitoidae</taxon>
        <taxon>Kalotermitidae</taxon>
        <taxon>Cryptotermitinae</taxon>
        <taxon>Cryptotermes</taxon>
    </lineage>
</organism>
<comment type="pathway">
    <text evidence="2">Protein modification; protein ubiquitination.</text>
</comment>
<evidence type="ECO:0000256" key="14">
    <source>
        <dbReference type="ARBA" id="ARBA00023140"/>
    </source>
</evidence>
<keyword evidence="6" id="KW-0812">Transmembrane</keyword>
<evidence type="ECO:0000256" key="15">
    <source>
        <dbReference type="ARBA" id="ARBA00032511"/>
    </source>
</evidence>
<dbReference type="InterPro" id="IPR019172">
    <property type="entry name" value="Osteopetrosis-assoc_TM_1"/>
</dbReference>
<evidence type="ECO:0000256" key="10">
    <source>
        <dbReference type="ARBA" id="ARBA00022833"/>
    </source>
</evidence>
<keyword evidence="12" id="KW-1133">Transmembrane helix</keyword>
<dbReference type="PROSITE" id="PS50089">
    <property type="entry name" value="ZF_RING_2"/>
    <property type="match status" value="1"/>
</dbReference>
<evidence type="ECO:0000256" key="8">
    <source>
        <dbReference type="ARBA" id="ARBA00022771"/>
    </source>
</evidence>
<feature type="domain" description="RING-type" evidence="20">
    <location>
        <begin position="550"/>
        <end position="589"/>
    </location>
</feature>
<evidence type="ECO:0000313" key="22">
    <source>
        <dbReference type="Proteomes" id="UP000235965"/>
    </source>
</evidence>
<dbReference type="EMBL" id="NEVH01006598">
    <property type="protein sequence ID" value="PNF37445.1"/>
    <property type="molecule type" value="Genomic_DNA"/>
</dbReference>
<keyword evidence="22" id="KW-1185">Reference proteome</keyword>
<dbReference type="PANTHER" id="PTHR48178:SF1">
    <property type="entry name" value="PEROXISOME BIOGENESIS FACTOR 2"/>
    <property type="match status" value="1"/>
</dbReference>
<evidence type="ECO:0000256" key="9">
    <source>
        <dbReference type="ARBA" id="ARBA00022786"/>
    </source>
</evidence>
<protein>
    <recommendedName>
        <fullName evidence="17">RING-type E3 ubiquitin transferase (cysteine targeting)</fullName>
        <ecNumber evidence="17">2.3.2.36</ecNumber>
    </recommendedName>
    <alternativeName>
        <fullName evidence="15">Peroxin-2</fullName>
    </alternativeName>
</protein>
<keyword evidence="7" id="KW-0479">Metal-binding</keyword>
<feature type="chain" id="PRO_5014430837" description="RING-type E3 ubiquitin transferase (cysteine targeting)" evidence="19">
    <location>
        <begin position="21"/>
        <end position="606"/>
    </location>
</feature>
<evidence type="ECO:0000256" key="1">
    <source>
        <dbReference type="ARBA" id="ARBA00004585"/>
    </source>
</evidence>
<evidence type="ECO:0000256" key="11">
    <source>
        <dbReference type="ARBA" id="ARBA00022927"/>
    </source>
</evidence>
<feature type="signal peptide" evidence="19">
    <location>
        <begin position="1"/>
        <end position="20"/>
    </location>
</feature>
<dbReference type="FunCoup" id="A0A2J7R9D7">
    <property type="interactions" value="1026"/>
</dbReference>
<evidence type="ECO:0000259" key="20">
    <source>
        <dbReference type="PROSITE" id="PS50089"/>
    </source>
</evidence>
<dbReference type="InParanoid" id="A0A2J7R9D7"/>
<dbReference type="InterPro" id="IPR013083">
    <property type="entry name" value="Znf_RING/FYVE/PHD"/>
</dbReference>
<proteinExistence type="inferred from homology"/>
<evidence type="ECO:0000256" key="2">
    <source>
        <dbReference type="ARBA" id="ARBA00004906"/>
    </source>
</evidence>
<dbReference type="PANTHER" id="PTHR48178">
    <property type="entry name" value="PEROXISOME BIOGENESIS FACTOR 2"/>
    <property type="match status" value="1"/>
</dbReference>
<dbReference type="Gene3D" id="3.30.40.10">
    <property type="entry name" value="Zinc/RING finger domain, C3HC4 (zinc finger)"/>
    <property type="match status" value="1"/>
</dbReference>
<keyword evidence="4" id="KW-0813">Transport</keyword>
<comment type="catalytic activity">
    <reaction evidence="16">
        <text>[E2 ubiquitin-conjugating enzyme]-S-ubiquitinyl-L-cysteine + [acceptor protein]-L-cysteine = [E2 ubiquitin-conjugating enzyme]-L-cysteine + [acceptor protein]-S-ubiquitinyl-L-cysteine.</text>
        <dbReference type="EC" id="2.3.2.36"/>
    </reaction>
</comment>
<evidence type="ECO:0000256" key="13">
    <source>
        <dbReference type="ARBA" id="ARBA00023136"/>
    </source>
</evidence>
<dbReference type="Pfam" id="PF04757">
    <property type="entry name" value="Pex2_Pex12"/>
    <property type="match status" value="1"/>
</dbReference>
<dbReference type="Pfam" id="PF09777">
    <property type="entry name" value="OSTMP1"/>
    <property type="match status" value="1"/>
</dbReference>